<dbReference type="EMBL" id="MGBR01000001">
    <property type="protein sequence ID" value="OGK74136.1"/>
    <property type="molecule type" value="Genomic_DNA"/>
</dbReference>
<dbReference type="Proteomes" id="UP000177050">
    <property type="component" value="Unassembled WGS sequence"/>
</dbReference>
<reference evidence="2 3" key="1">
    <citation type="journal article" date="2016" name="Nat. Commun.">
        <title>Thousands of microbial genomes shed light on interconnected biogeochemical processes in an aquifer system.</title>
        <authorList>
            <person name="Anantharaman K."/>
            <person name="Brown C.T."/>
            <person name="Hug L.A."/>
            <person name="Sharon I."/>
            <person name="Castelle C.J."/>
            <person name="Probst A.J."/>
            <person name="Thomas B.C."/>
            <person name="Singh A."/>
            <person name="Wilkins M.J."/>
            <person name="Karaoz U."/>
            <person name="Brodie E.L."/>
            <person name="Williams K.H."/>
            <person name="Hubbard S.S."/>
            <person name="Banfield J.F."/>
        </authorList>
    </citation>
    <scope>NUCLEOTIDE SEQUENCE [LARGE SCALE GENOMIC DNA]</scope>
</reference>
<accession>A0A1F7L248</accession>
<name>A0A1F7L248_9BACT</name>
<dbReference type="SUPFAM" id="SSF53098">
    <property type="entry name" value="Ribonuclease H-like"/>
    <property type="match status" value="1"/>
</dbReference>
<evidence type="ECO:0000313" key="2">
    <source>
        <dbReference type="EMBL" id="OGK74136.1"/>
    </source>
</evidence>
<dbReference type="Pfam" id="PF13482">
    <property type="entry name" value="RNase_H_2"/>
    <property type="match status" value="1"/>
</dbReference>
<dbReference type="GO" id="GO:0003676">
    <property type="term" value="F:nucleic acid binding"/>
    <property type="evidence" value="ECO:0007669"/>
    <property type="project" value="InterPro"/>
</dbReference>
<dbReference type="InterPro" id="IPR012337">
    <property type="entry name" value="RNaseH-like_sf"/>
</dbReference>
<comment type="caution">
    <text evidence="2">The sequence shown here is derived from an EMBL/GenBank/DDBJ whole genome shotgun (WGS) entry which is preliminary data.</text>
</comment>
<feature type="domain" description="YprB ribonuclease H-like" evidence="1">
    <location>
        <begin position="8"/>
        <end position="151"/>
    </location>
</feature>
<sequence>MKKFPVVFDLETKYTFREYAEPKKLGITVLSVYDYATGVGKTYTEGELAMVFPVFEKASYLIGYNIDSFDLPVLQAYYPGDITHFATLDILGYIKDKIGRRLALNDVASTTLGVKKSGHGLMAIEYYKEGKWEELKKYCLDDTMITKQLFEYGLKYKEINYLTENGKAVIRVDWGKYMEDQGKNETAMTLPF</sequence>
<dbReference type="AlphaFoldDB" id="A0A1F7L248"/>
<protein>
    <recommendedName>
        <fullName evidence="1">YprB ribonuclease H-like domain-containing protein</fullName>
    </recommendedName>
</protein>
<proteinExistence type="predicted"/>
<gene>
    <name evidence="2" type="ORF">A3K52_05205</name>
</gene>
<evidence type="ECO:0000259" key="1">
    <source>
        <dbReference type="Pfam" id="PF13482"/>
    </source>
</evidence>
<organism evidence="2 3">
    <name type="scientific">Candidatus Roizmanbacteria bacterium RIFOXYD1_FULL_38_12</name>
    <dbReference type="NCBI Taxonomy" id="1802093"/>
    <lineage>
        <taxon>Bacteria</taxon>
        <taxon>Candidatus Roizmaniibacteriota</taxon>
    </lineage>
</organism>
<dbReference type="Gene3D" id="3.30.420.10">
    <property type="entry name" value="Ribonuclease H-like superfamily/Ribonuclease H"/>
    <property type="match status" value="1"/>
</dbReference>
<evidence type="ECO:0000313" key="3">
    <source>
        <dbReference type="Proteomes" id="UP000177050"/>
    </source>
</evidence>
<dbReference type="InterPro" id="IPR038720">
    <property type="entry name" value="YprB_RNase_H-like_dom"/>
</dbReference>
<dbReference type="InterPro" id="IPR036397">
    <property type="entry name" value="RNaseH_sf"/>
</dbReference>